<dbReference type="InterPro" id="IPR009902">
    <property type="entry name" value="DUF1442"/>
</dbReference>
<proteinExistence type="predicted"/>
<organism evidence="1 2">
    <name type="scientific">Acorus calamus</name>
    <name type="common">Sweet flag</name>
    <dbReference type="NCBI Taxonomy" id="4465"/>
    <lineage>
        <taxon>Eukaryota</taxon>
        <taxon>Viridiplantae</taxon>
        <taxon>Streptophyta</taxon>
        <taxon>Embryophyta</taxon>
        <taxon>Tracheophyta</taxon>
        <taxon>Spermatophyta</taxon>
        <taxon>Magnoliopsida</taxon>
        <taxon>Liliopsida</taxon>
        <taxon>Acoraceae</taxon>
        <taxon>Acorus</taxon>
    </lineage>
</organism>
<evidence type="ECO:0000313" key="2">
    <source>
        <dbReference type="Proteomes" id="UP001180020"/>
    </source>
</evidence>
<gene>
    <name evidence="1" type="ORF">QJS10_CPA10g00806</name>
</gene>
<name>A0AAV9DZH8_ACOCL</name>
<dbReference type="AlphaFoldDB" id="A0AAV9DZH8"/>
<comment type="caution">
    <text evidence="1">The sequence shown here is derived from an EMBL/GenBank/DDBJ whole genome shotgun (WGS) entry which is preliminary data.</text>
</comment>
<evidence type="ECO:0000313" key="1">
    <source>
        <dbReference type="EMBL" id="KAK1306514.1"/>
    </source>
</evidence>
<accession>A0AAV9DZH8</accession>
<dbReference type="EMBL" id="JAUJYO010000010">
    <property type="protein sequence ID" value="KAK1306514.1"/>
    <property type="molecule type" value="Genomic_DNA"/>
</dbReference>
<dbReference type="PANTHER" id="PTHR33593">
    <property type="entry name" value="DUF1442 FAMILY PROTEIN"/>
    <property type="match status" value="1"/>
</dbReference>
<sequence>MKLVWCPETATKAYIDTVKALSDGHNGPSVGSNVTELVAAMAGGWRAQVILESWSSGDGVEASLGLSIAASHTRGRHVCVVPDETSRSEYISAVSAAGAAVLAEVVVMGEEVGGIEEGVDFLVVDGKRREEIGRVLGLARMGGRGAVVVCVGGGGTRIRWRGLVGEGRRVVRSVVLPIGRGIEIVHVAGLEGTVVPGRGRWIKHVDQVTGEEHVFRRP</sequence>
<dbReference type="Pfam" id="PF07279">
    <property type="entry name" value="DUF1442"/>
    <property type="match status" value="1"/>
</dbReference>
<protein>
    <submittedName>
        <fullName evidence="1">Uncharacterized protein</fullName>
    </submittedName>
</protein>
<reference evidence="1" key="2">
    <citation type="submission" date="2023-06" db="EMBL/GenBank/DDBJ databases">
        <authorList>
            <person name="Ma L."/>
            <person name="Liu K.-W."/>
            <person name="Li Z."/>
            <person name="Hsiao Y.-Y."/>
            <person name="Qi Y."/>
            <person name="Fu T."/>
            <person name="Tang G."/>
            <person name="Zhang D."/>
            <person name="Sun W.-H."/>
            <person name="Liu D.-K."/>
            <person name="Li Y."/>
            <person name="Chen G.-Z."/>
            <person name="Liu X.-D."/>
            <person name="Liao X.-Y."/>
            <person name="Jiang Y.-T."/>
            <person name="Yu X."/>
            <person name="Hao Y."/>
            <person name="Huang J."/>
            <person name="Zhao X.-W."/>
            <person name="Ke S."/>
            <person name="Chen Y.-Y."/>
            <person name="Wu W.-L."/>
            <person name="Hsu J.-L."/>
            <person name="Lin Y.-F."/>
            <person name="Huang M.-D."/>
            <person name="Li C.-Y."/>
            <person name="Huang L."/>
            <person name="Wang Z.-W."/>
            <person name="Zhao X."/>
            <person name="Zhong W.-Y."/>
            <person name="Peng D.-H."/>
            <person name="Ahmad S."/>
            <person name="Lan S."/>
            <person name="Zhang J.-S."/>
            <person name="Tsai W.-C."/>
            <person name="Van De Peer Y."/>
            <person name="Liu Z.-J."/>
        </authorList>
    </citation>
    <scope>NUCLEOTIDE SEQUENCE</scope>
    <source>
        <strain evidence="1">CP</strain>
        <tissue evidence="1">Leaves</tissue>
    </source>
</reference>
<dbReference type="PANTHER" id="PTHR33593:SF2">
    <property type="entry name" value="ANKYRIN REPEAT_KH DOMAIN PROTEIN (DUF1442)"/>
    <property type="match status" value="1"/>
</dbReference>
<reference evidence="1" key="1">
    <citation type="journal article" date="2023" name="Nat. Commun.">
        <title>Diploid and tetraploid genomes of Acorus and the evolution of monocots.</title>
        <authorList>
            <person name="Ma L."/>
            <person name="Liu K.W."/>
            <person name="Li Z."/>
            <person name="Hsiao Y.Y."/>
            <person name="Qi Y."/>
            <person name="Fu T."/>
            <person name="Tang G.D."/>
            <person name="Zhang D."/>
            <person name="Sun W.H."/>
            <person name="Liu D.K."/>
            <person name="Li Y."/>
            <person name="Chen G.Z."/>
            <person name="Liu X.D."/>
            <person name="Liao X.Y."/>
            <person name="Jiang Y.T."/>
            <person name="Yu X."/>
            <person name="Hao Y."/>
            <person name="Huang J."/>
            <person name="Zhao X.W."/>
            <person name="Ke S."/>
            <person name="Chen Y.Y."/>
            <person name="Wu W.L."/>
            <person name="Hsu J.L."/>
            <person name="Lin Y.F."/>
            <person name="Huang M.D."/>
            <person name="Li C.Y."/>
            <person name="Huang L."/>
            <person name="Wang Z.W."/>
            <person name="Zhao X."/>
            <person name="Zhong W.Y."/>
            <person name="Peng D.H."/>
            <person name="Ahmad S."/>
            <person name="Lan S."/>
            <person name="Zhang J.S."/>
            <person name="Tsai W.C."/>
            <person name="Van de Peer Y."/>
            <person name="Liu Z.J."/>
        </authorList>
    </citation>
    <scope>NUCLEOTIDE SEQUENCE</scope>
    <source>
        <strain evidence="1">CP</strain>
    </source>
</reference>
<dbReference type="Proteomes" id="UP001180020">
    <property type="component" value="Unassembled WGS sequence"/>
</dbReference>
<keyword evidence="2" id="KW-1185">Reference proteome</keyword>